<reference evidence="3 4" key="1">
    <citation type="submission" date="2024-02" db="EMBL/GenBank/DDBJ databases">
        <title>A draft genome for the cacao thread blight pathogen Marasmius crinis-equi.</title>
        <authorList>
            <person name="Cohen S.P."/>
            <person name="Baruah I.K."/>
            <person name="Amoako-Attah I."/>
            <person name="Bukari Y."/>
            <person name="Meinhardt L.W."/>
            <person name="Bailey B.A."/>
        </authorList>
    </citation>
    <scope>NUCLEOTIDE SEQUENCE [LARGE SCALE GENOMIC DNA]</scope>
    <source>
        <strain evidence="3 4">GH-76</strain>
    </source>
</reference>
<name>A0ABR3FU74_9AGAR</name>
<dbReference type="Proteomes" id="UP001465976">
    <property type="component" value="Unassembled WGS sequence"/>
</dbReference>
<keyword evidence="4" id="KW-1185">Reference proteome</keyword>
<dbReference type="InterPro" id="IPR032675">
    <property type="entry name" value="LRR_dom_sf"/>
</dbReference>
<accession>A0ABR3FU74</accession>
<protein>
    <recommendedName>
        <fullName evidence="5">F-box domain-containing protein</fullName>
    </recommendedName>
</protein>
<feature type="coiled-coil region" evidence="1">
    <location>
        <begin position="31"/>
        <end position="65"/>
    </location>
</feature>
<evidence type="ECO:0000313" key="2">
    <source>
        <dbReference type="EMBL" id="KAL0579029.1"/>
    </source>
</evidence>
<evidence type="ECO:0000313" key="4">
    <source>
        <dbReference type="Proteomes" id="UP001465976"/>
    </source>
</evidence>
<dbReference type="Gene3D" id="3.80.10.10">
    <property type="entry name" value="Ribonuclease Inhibitor"/>
    <property type="match status" value="1"/>
</dbReference>
<comment type="caution">
    <text evidence="3">The sequence shown here is derived from an EMBL/GenBank/DDBJ whole genome shotgun (WGS) entry which is preliminary data.</text>
</comment>
<evidence type="ECO:0000256" key="1">
    <source>
        <dbReference type="SAM" id="Coils"/>
    </source>
</evidence>
<gene>
    <name evidence="2" type="ORF">V5O48_002972</name>
    <name evidence="3" type="ORF">V5O48_002983</name>
</gene>
<evidence type="ECO:0000313" key="3">
    <source>
        <dbReference type="EMBL" id="KAL0579040.1"/>
    </source>
</evidence>
<sequence length="545" mass="61323">MDFAIPEIPGRLVDSAQELKEMLRQRVPTDALVVENAVSEFEENVAQLQADIHKHKVALALLESKLDWMERSVEAGRSLLAPIRRVPVEILGRIFSLCCNGPSEFDLAEFAGKGKRPMPVVLAVVCLAWRDAAVSMSSLWSDLRYIFDSLHYSSSESAHQRRMEHGERLLRITDMFLRRAGNSRLSLSFEGSLRHITPPIGRILSLLCHRSDQWGSVNFAVPKLTEESSFQVAGGSLTRLHTIQMREFHNNDPSTLPVDLLSPFPALRHAKLWLSLERQNGALPAIPWHQLDSLFLATRDRAPTASQILPLCSNLTQLQLSIGSSFPLDENQFPRRIILPTVRKLAIHELDMRSASPFLLQLVLPNLTSFHLGDLGTFVEEDLLVRLIDPFLQQLPKTVTALSFGPSLSPHHASRVLRNLPQLTSVRLCKGQLEAGSEGRRIFRALIFSTSSGSFLPHLLHVNISSPSYIFHPELRNELVEAARLRCTPKAGMGVNRLRSVKLELLDNPEDFQERFAQLESLRDVGLEVWISTLLAQETSADEWW</sequence>
<keyword evidence="1" id="KW-0175">Coiled coil</keyword>
<proteinExistence type="predicted"/>
<evidence type="ECO:0008006" key="5">
    <source>
        <dbReference type="Google" id="ProtNLM"/>
    </source>
</evidence>
<dbReference type="EMBL" id="JBAHYK010000074">
    <property type="protein sequence ID" value="KAL0579029.1"/>
    <property type="molecule type" value="Genomic_DNA"/>
</dbReference>
<dbReference type="EMBL" id="JBAHYK010000074">
    <property type="protein sequence ID" value="KAL0579040.1"/>
    <property type="molecule type" value="Genomic_DNA"/>
</dbReference>
<organism evidence="3 4">
    <name type="scientific">Marasmius crinis-equi</name>
    <dbReference type="NCBI Taxonomy" id="585013"/>
    <lineage>
        <taxon>Eukaryota</taxon>
        <taxon>Fungi</taxon>
        <taxon>Dikarya</taxon>
        <taxon>Basidiomycota</taxon>
        <taxon>Agaricomycotina</taxon>
        <taxon>Agaricomycetes</taxon>
        <taxon>Agaricomycetidae</taxon>
        <taxon>Agaricales</taxon>
        <taxon>Marasmiineae</taxon>
        <taxon>Marasmiaceae</taxon>
        <taxon>Marasmius</taxon>
    </lineage>
</organism>